<dbReference type="Gene3D" id="3.60.15.10">
    <property type="entry name" value="Ribonuclease Z/Hydroxyacylglutathione hydrolase-like"/>
    <property type="match status" value="1"/>
</dbReference>
<dbReference type="InterPro" id="IPR036866">
    <property type="entry name" value="RibonucZ/Hydroxyglut_hydro"/>
</dbReference>
<dbReference type="PANTHER" id="PTHR43694">
    <property type="entry name" value="RIBONUCLEASE J"/>
    <property type="match status" value="1"/>
</dbReference>
<dbReference type="PANTHER" id="PTHR43694:SF1">
    <property type="entry name" value="RIBONUCLEASE J"/>
    <property type="match status" value="1"/>
</dbReference>
<dbReference type="AlphaFoldDB" id="A0A0F9EG83"/>
<comment type="caution">
    <text evidence="2">The sequence shown here is derived from an EMBL/GenBank/DDBJ whole genome shotgun (WGS) entry which is preliminary data.</text>
</comment>
<protein>
    <recommendedName>
        <fullName evidence="1">Zn-dependent metallo-hydrolase RNA specificity domain-containing protein</fullName>
    </recommendedName>
</protein>
<organism evidence="2">
    <name type="scientific">marine sediment metagenome</name>
    <dbReference type="NCBI Taxonomy" id="412755"/>
    <lineage>
        <taxon>unclassified sequences</taxon>
        <taxon>metagenomes</taxon>
        <taxon>ecological metagenomes</taxon>
    </lineage>
</organism>
<gene>
    <name evidence="2" type="ORF">LCGC14_2156860</name>
</gene>
<name>A0A0F9EG83_9ZZZZ</name>
<dbReference type="Pfam" id="PF07521">
    <property type="entry name" value="RMMBL"/>
    <property type="match status" value="1"/>
</dbReference>
<feature type="non-terminal residue" evidence="2">
    <location>
        <position position="1"/>
    </location>
</feature>
<feature type="domain" description="Zn-dependent metallo-hydrolase RNA specificity" evidence="1">
    <location>
        <begin position="278"/>
        <end position="326"/>
    </location>
</feature>
<accession>A0A0F9EG83</accession>
<dbReference type="SUPFAM" id="SSF56281">
    <property type="entry name" value="Metallo-hydrolase/oxidoreductase"/>
    <property type="match status" value="1"/>
</dbReference>
<sequence length="336" mass="39962">FRTGDTLQIKKMEIYPIHVDHSIPGAYGFIICTSAGIIVYSGDFRMHGHLQLMTSDLIRKVREVCKTKGKIERDFSYSEGRVIALICEGTHIHRGSIESERIVKRHLRKLFKYTPFDYALVQYERLDWDRFRSYVDIAKKFNWKYIISEKDAYFYNRLNKKAIYETMRDPNIEKTENILVLSHDKGYFHWKKEIKQLFQNSEIFHRYIKVQDLKNLKEHFFLYITSLSYYNLIKKYLPPDMKGVFISSNVDPYAEEYRMHKRTISNDLLKIGVPSYRIHASAHAKPHDIIRFVDEINPENLIPIHTEHAEFFQKLFLDLKMKVVLPVPFIPIEITS</sequence>
<reference evidence="2" key="1">
    <citation type="journal article" date="2015" name="Nature">
        <title>Complex archaea that bridge the gap between prokaryotes and eukaryotes.</title>
        <authorList>
            <person name="Spang A."/>
            <person name="Saw J.H."/>
            <person name="Jorgensen S.L."/>
            <person name="Zaremba-Niedzwiedzka K."/>
            <person name="Martijn J."/>
            <person name="Lind A.E."/>
            <person name="van Eijk R."/>
            <person name="Schleper C."/>
            <person name="Guy L."/>
            <person name="Ettema T.J."/>
        </authorList>
    </citation>
    <scope>NUCLEOTIDE SEQUENCE</scope>
</reference>
<evidence type="ECO:0000259" key="1">
    <source>
        <dbReference type="Pfam" id="PF07521"/>
    </source>
</evidence>
<dbReference type="InterPro" id="IPR011108">
    <property type="entry name" value="RMMBL"/>
</dbReference>
<evidence type="ECO:0000313" key="2">
    <source>
        <dbReference type="EMBL" id="KKL65251.1"/>
    </source>
</evidence>
<dbReference type="EMBL" id="LAZR01027594">
    <property type="protein sequence ID" value="KKL65251.1"/>
    <property type="molecule type" value="Genomic_DNA"/>
</dbReference>
<proteinExistence type="predicted"/>